<dbReference type="STRING" id="1328759.A0A5C2RMA5"/>
<dbReference type="AlphaFoldDB" id="A0A5C2RMA5"/>
<protein>
    <submittedName>
        <fullName evidence="1">Uncharacterized protein</fullName>
    </submittedName>
</protein>
<dbReference type="Proteomes" id="UP000313359">
    <property type="component" value="Unassembled WGS sequence"/>
</dbReference>
<feature type="non-terminal residue" evidence="1">
    <location>
        <position position="63"/>
    </location>
</feature>
<gene>
    <name evidence="1" type="ORF">L227DRAFT_470447</name>
</gene>
<sequence>VGVWKGTFAQLLRLLQAQGQGAINEFNARMRRLPTFGRDRIRRFAHDVAGRKKLAARDYEAYL</sequence>
<name>A0A5C2RMA5_9APHY</name>
<feature type="non-terminal residue" evidence="1">
    <location>
        <position position="1"/>
    </location>
</feature>
<keyword evidence="2" id="KW-1185">Reference proteome</keyword>
<dbReference type="EMBL" id="ML122374">
    <property type="protein sequence ID" value="RPD52311.1"/>
    <property type="molecule type" value="Genomic_DNA"/>
</dbReference>
<evidence type="ECO:0000313" key="1">
    <source>
        <dbReference type="EMBL" id="RPD52311.1"/>
    </source>
</evidence>
<evidence type="ECO:0000313" key="2">
    <source>
        <dbReference type="Proteomes" id="UP000313359"/>
    </source>
</evidence>
<accession>A0A5C2RMA5</accession>
<proteinExistence type="predicted"/>
<dbReference type="OrthoDB" id="2740829at2759"/>
<reference evidence="1" key="1">
    <citation type="journal article" date="2018" name="Genome Biol. Evol.">
        <title>Genomics and development of Lentinus tigrinus, a white-rot wood-decaying mushroom with dimorphic fruiting bodies.</title>
        <authorList>
            <person name="Wu B."/>
            <person name="Xu Z."/>
            <person name="Knudson A."/>
            <person name="Carlson A."/>
            <person name="Chen N."/>
            <person name="Kovaka S."/>
            <person name="LaButti K."/>
            <person name="Lipzen A."/>
            <person name="Pennachio C."/>
            <person name="Riley R."/>
            <person name="Schakwitz W."/>
            <person name="Umezawa K."/>
            <person name="Ohm R.A."/>
            <person name="Grigoriev I.V."/>
            <person name="Nagy L.G."/>
            <person name="Gibbons J."/>
            <person name="Hibbett D."/>
        </authorList>
    </citation>
    <scope>NUCLEOTIDE SEQUENCE [LARGE SCALE GENOMIC DNA]</scope>
    <source>
        <strain evidence="1">ALCF2SS1-6</strain>
    </source>
</reference>
<organism evidence="1 2">
    <name type="scientific">Lentinus tigrinus ALCF2SS1-6</name>
    <dbReference type="NCBI Taxonomy" id="1328759"/>
    <lineage>
        <taxon>Eukaryota</taxon>
        <taxon>Fungi</taxon>
        <taxon>Dikarya</taxon>
        <taxon>Basidiomycota</taxon>
        <taxon>Agaricomycotina</taxon>
        <taxon>Agaricomycetes</taxon>
        <taxon>Polyporales</taxon>
        <taxon>Polyporaceae</taxon>
        <taxon>Lentinus</taxon>
    </lineage>
</organism>